<feature type="region of interest" description="Disordered" evidence="1">
    <location>
        <begin position="19"/>
        <end position="48"/>
    </location>
</feature>
<dbReference type="AlphaFoldDB" id="A0A8X6YI02"/>
<name>A0A8X6YI02_9ARAC</name>
<evidence type="ECO:0000313" key="3">
    <source>
        <dbReference type="Proteomes" id="UP000886998"/>
    </source>
</evidence>
<keyword evidence="3" id="KW-1185">Reference proteome</keyword>
<organism evidence="2 3">
    <name type="scientific">Trichonephila inaurata madagascariensis</name>
    <dbReference type="NCBI Taxonomy" id="2747483"/>
    <lineage>
        <taxon>Eukaryota</taxon>
        <taxon>Metazoa</taxon>
        <taxon>Ecdysozoa</taxon>
        <taxon>Arthropoda</taxon>
        <taxon>Chelicerata</taxon>
        <taxon>Arachnida</taxon>
        <taxon>Araneae</taxon>
        <taxon>Araneomorphae</taxon>
        <taxon>Entelegynae</taxon>
        <taxon>Araneoidea</taxon>
        <taxon>Nephilidae</taxon>
        <taxon>Trichonephila</taxon>
        <taxon>Trichonephila inaurata</taxon>
    </lineage>
</organism>
<sequence length="71" mass="8066">MSTPRYRLRRATNRVGPINFLPSVTNAGGDNVPRPCPEETGQGSRVTEWNRNNPLHAIFFPNEERMEDGIK</sequence>
<accession>A0A8X6YI02</accession>
<dbReference type="Proteomes" id="UP000886998">
    <property type="component" value="Unassembled WGS sequence"/>
</dbReference>
<evidence type="ECO:0000313" key="2">
    <source>
        <dbReference type="EMBL" id="GFY73315.1"/>
    </source>
</evidence>
<comment type="caution">
    <text evidence="2">The sequence shown here is derived from an EMBL/GenBank/DDBJ whole genome shotgun (WGS) entry which is preliminary data.</text>
</comment>
<gene>
    <name evidence="2" type="ORF">TNIN_65311</name>
</gene>
<dbReference type="EMBL" id="BMAV01019978">
    <property type="protein sequence ID" value="GFY73315.1"/>
    <property type="molecule type" value="Genomic_DNA"/>
</dbReference>
<proteinExistence type="predicted"/>
<reference evidence="2" key="1">
    <citation type="submission" date="2020-08" db="EMBL/GenBank/DDBJ databases">
        <title>Multicomponent nature underlies the extraordinary mechanical properties of spider dragline silk.</title>
        <authorList>
            <person name="Kono N."/>
            <person name="Nakamura H."/>
            <person name="Mori M."/>
            <person name="Yoshida Y."/>
            <person name="Ohtoshi R."/>
            <person name="Malay A.D."/>
            <person name="Moran D.A.P."/>
            <person name="Tomita M."/>
            <person name="Numata K."/>
            <person name="Arakawa K."/>
        </authorList>
    </citation>
    <scope>NUCLEOTIDE SEQUENCE</scope>
</reference>
<evidence type="ECO:0000256" key="1">
    <source>
        <dbReference type="SAM" id="MobiDB-lite"/>
    </source>
</evidence>
<protein>
    <submittedName>
        <fullName evidence="2">Uncharacterized protein</fullName>
    </submittedName>
</protein>